<dbReference type="InterPro" id="IPR025676">
    <property type="entry name" value="Clr5_dom"/>
</dbReference>
<dbReference type="Pfam" id="PF14420">
    <property type="entry name" value="Clr5"/>
    <property type="match status" value="1"/>
</dbReference>
<sequence length="817" mass="91939">MKAEDLIPPSEEAKFLNYPNNDRWTHLKPVIVPLYIDCRDASGKAMTYSKVAAFMKHHYNFHAAESQYKRWFTEWGIRKRTHGTEKRDIVSVLGKRQRPGQSTSNVTLQQGNSDKHIDKKQLVRYLKSEIQGYNNCKVAPGVLLSWSLPYAAWTNTFEQQPDQPSPFGTSVGTPNYISIESPAAISPGMEIVPASPAMQLVERERAQYRSTMLLQGQFDALLTSLGRDNRMVVHNIFHDFYIHSFVTAKYWGKGPLIWSPEMISGLIGIEMSQPAQSISNSAYPPVSIMTGTGIKSPTNLCKWAIHAEQHEYEPIQEVSNEDELFDIRNPESWAEWPNEQLSSLSFANSMQKSLENHAFSHTTVEDLPISMNMIASSVSQDPRCLDIDAWKLAIIAGNRDLLESLCRQTNRAARRDIGSIYPFHLAIAFLDGAKSCCGVFEDLLATVSTRNCRVDNFGHTIFDSLMISILSSHTDLHPQEVSFGFREMKMTRFPGEEKDICGRWDTDSPIIRRLFEDGKARIPTQWKHPFCHTSVQAVCHVLSGWAVQWGVESGGLFARYCSNCGLDLTLGPFHTLIIVAASLARNGMPGETLFGAIAVLTCLLKMGKNARVLEKFVVSVEDLYGSAEPGRCYHKAMDAFEFIQTVPEGIVRQWSSECQVGWECMTLILQLAAKAESAEVESAEVESAEVESAEVESDEGDEANICGKCRLYGSHCEEPKLGLVWATIQTELLTYRRLDEAMPWISAHFSMQSLKIFLKSDRQRFDTPLVKAAMMKPHSECGWFGDPIIPIADDVCNHFFMNMEDHSRSSFLPRQKI</sequence>
<feature type="compositionally biased region" description="Polar residues" evidence="1">
    <location>
        <begin position="99"/>
        <end position="112"/>
    </location>
</feature>
<dbReference type="Proteomes" id="UP000696573">
    <property type="component" value="Unassembled WGS sequence"/>
</dbReference>
<evidence type="ECO:0000259" key="2">
    <source>
        <dbReference type="Pfam" id="PF14420"/>
    </source>
</evidence>
<accession>A0A9N9VXY3</accession>
<evidence type="ECO:0000313" key="3">
    <source>
        <dbReference type="EMBL" id="CAH0040157.1"/>
    </source>
</evidence>
<proteinExistence type="predicted"/>
<name>A0A9N9VXY3_9HYPO</name>
<protein>
    <recommendedName>
        <fullName evidence="2">Clr5 domain-containing protein</fullName>
    </recommendedName>
</protein>
<reference evidence="3" key="1">
    <citation type="submission" date="2021-10" db="EMBL/GenBank/DDBJ databases">
        <authorList>
            <person name="Piombo E."/>
        </authorList>
    </citation>
    <scope>NUCLEOTIDE SEQUENCE</scope>
</reference>
<dbReference type="EMBL" id="CABFNQ020000762">
    <property type="protein sequence ID" value="CAH0040157.1"/>
    <property type="molecule type" value="Genomic_DNA"/>
</dbReference>
<evidence type="ECO:0000256" key="1">
    <source>
        <dbReference type="SAM" id="MobiDB-lite"/>
    </source>
</evidence>
<gene>
    <name evidence="3" type="ORF">CRHIZ90672A_00005833</name>
</gene>
<evidence type="ECO:0000313" key="4">
    <source>
        <dbReference type="Proteomes" id="UP000696573"/>
    </source>
</evidence>
<feature type="region of interest" description="Disordered" evidence="1">
    <location>
        <begin position="94"/>
        <end position="113"/>
    </location>
</feature>
<dbReference type="PANTHER" id="PTHR38788">
    <property type="entry name" value="CLR5 DOMAIN-CONTAINING PROTEIN"/>
    <property type="match status" value="1"/>
</dbReference>
<feature type="domain" description="Clr5" evidence="2">
    <location>
        <begin position="22"/>
        <end position="79"/>
    </location>
</feature>
<comment type="caution">
    <text evidence="3">The sequence shown here is derived from an EMBL/GenBank/DDBJ whole genome shotgun (WGS) entry which is preliminary data.</text>
</comment>
<dbReference type="OrthoDB" id="539213at2759"/>
<dbReference type="AlphaFoldDB" id="A0A9N9VXY3"/>
<keyword evidence="4" id="KW-1185">Reference proteome</keyword>
<dbReference type="PANTHER" id="PTHR38788:SF3">
    <property type="entry name" value="CLR5 DOMAIN-CONTAINING PROTEIN"/>
    <property type="match status" value="1"/>
</dbReference>
<organism evidence="3 4">
    <name type="scientific">Clonostachys rhizophaga</name>
    <dbReference type="NCBI Taxonomy" id="160324"/>
    <lineage>
        <taxon>Eukaryota</taxon>
        <taxon>Fungi</taxon>
        <taxon>Dikarya</taxon>
        <taxon>Ascomycota</taxon>
        <taxon>Pezizomycotina</taxon>
        <taxon>Sordariomycetes</taxon>
        <taxon>Hypocreomycetidae</taxon>
        <taxon>Hypocreales</taxon>
        <taxon>Bionectriaceae</taxon>
        <taxon>Clonostachys</taxon>
    </lineage>
</organism>